<reference evidence="2 3" key="1">
    <citation type="submission" date="2024-01" db="EMBL/GenBank/DDBJ databases">
        <title>A draft genome for the cacao thread blight pathogen Marasmiellus scandens.</title>
        <authorList>
            <person name="Baruah I.K."/>
            <person name="Leung J."/>
            <person name="Bukari Y."/>
            <person name="Amoako-Attah I."/>
            <person name="Meinhardt L.W."/>
            <person name="Bailey B.A."/>
            <person name="Cohen S.P."/>
        </authorList>
    </citation>
    <scope>NUCLEOTIDE SEQUENCE [LARGE SCALE GENOMIC DNA]</scope>
    <source>
        <strain evidence="2 3">GH-19</strain>
    </source>
</reference>
<dbReference type="Proteomes" id="UP001498398">
    <property type="component" value="Unassembled WGS sequence"/>
</dbReference>
<dbReference type="EMBL" id="JBANRG010000079">
    <property type="protein sequence ID" value="KAK7438448.1"/>
    <property type="molecule type" value="Genomic_DNA"/>
</dbReference>
<name>A0ABR1ITS6_9AGAR</name>
<dbReference type="Gene3D" id="3.80.10.10">
    <property type="entry name" value="Ribonuclease Inhibitor"/>
    <property type="match status" value="1"/>
</dbReference>
<proteinExistence type="predicted"/>
<organism evidence="2 3">
    <name type="scientific">Marasmiellus scandens</name>
    <dbReference type="NCBI Taxonomy" id="2682957"/>
    <lineage>
        <taxon>Eukaryota</taxon>
        <taxon>Fungi</taxon>
        <taxon>Dikarya</taxon>
        <taxon>Basidiomycota</taxon>
        <taxon>Agaricomycotina</taxon>
        <taxon>Agaricomycetes</taxon>
        <taxon>Agaricomycetidae</taxon>
        <taxon>Agaricales</taxon>
        <taxon>Marasmiineae</taxon>
        <taxon>Omphalotaceae</taxon>
        <taxon>Marasmiellus</taxon>
    </lineage>
</organism>
<comment type="caution">
    <text evidence="2">The sequence shown here is derived from an EMBL/GenBank/DDBJ whole genome shotgun (WGS) entry which is preliminary data.</text>
</comment>
<evidence type="ECO:0008006" key="4">
    <source>
        <dbReference type="Google" id="ProtNLM"/>
    </source>
</evidence>
<evidence type="ECO:0000313" key="2">
    <source>
        <dbReference type="EMBL" id="KAK7438448.1"/>
    </source>
</evidence>
<protein>
    <recommendedName>
        <fullName evidence="4">F-box domain-containing protein</fullName>
    </recommendedName>
</protein>
<keyword evidence="1" id="KW-0175">Coiled coil</keyword>
<gene>
    <name evidence="2" type="ORF">VKT23_018060</name>
</gene>
<evidence type="ECO:0000256" key="1">
    <source>
        <dbReference type="SAM" id="Coils"/>
    </source>
</evidence>
<dbReference type="SUPFAM" id="SSF52047">
    <property type="entry name" value="RNI-like"/>
    <property type="match status" value="1"/>
</dbReference>
<evidence type="ECO:0000313" key="3">
    <source>
        <dbReference type="Proteomes" id="UP001498398"/>
    </source>
</evidence>
<dbReference type="InterPro" id="IPR032675">
    <property type="entry name" value="LRR_dom_sf"/>
</dbReference>
<keyword evidence="3" id="KW-1185">Reference proteome</keyword>
<sequence>MSAHPTIISLCDECSFGVPQYHDHNADLISHQLRSYRTPTEIEVCHLRAEIDSSERVIDKYSEEITKLQKRIEVLQMHKARAVRAVENRQALLAPINRLPVEILEVVFDLVCCGEDTTWYTEDCPFFVFPFTLDIAHTCTAWRRIVLSKGELWSDIDLLFHPDHVPRDINKPLELLANYLPYSKSAPLTITIRAYPGPLTQKDSARFCRLVQEALEVLVEHAGRWKSVDLSLNTMLFDHLKSSTNWRMAKPLSLPLLRSLTLDWNNTTDEDVSDNWSSLGDIFANAPICRLSIPYYNLEALPCLPFSQLTTLDIRETERRNLLLALRSCPLLEHLSVQEYQVFCRHVEDSFPHADNFVICPRLVSLRLYVSAPEKEENALLTLFSYLEIPALRDLCIRQESTGMVLWSKDAFAAMISRSSCHLDILSIRGIELSSEDIRDVFRLSPTLRQFDFEDSPCALDRKLVSSILQTLTTMPESQTQSDNIKERQQSHAFVPLLESLHLCTPLPVDTPFMDTAYAMLQSRAPDGIQTISLAPRSPENVVCSLALKDFELRSSSSDPTDNSDFVATSTRCTRSHLVLNYKRKHKGFICIDIPSL</sequence>
<feature type="coiled-coil region" evidence="1">
    <location>
        <begin position="51"/>
        <end position="78"/>
    </location>
</feature>
<accession>A0ABR1ITS6</accession>